<gene>
    <name evidence="2" type="ORF">CDL15_Pgr028971</name>
    <name evidence="3" type="ORF">CRG98_020261</name>
</gene>
<accession>A0A218Y543</accession>
<comment type="caution">
    <text evidence="2">The sequence shown here is derived from an EMBL/GenBank/DDBJ whole genome shotgun (WGS) entry which is preliminary data.</text>
</comment>
<dbReference type="Proteomes" id="UP000233551">
    <property type="component" value="Unassembled WGS sequence"/>
</dbReference>
<reference evidence="3 5" key="3">
    <citation type="submission" date="2017-11" db="EMBL/GenBank/DDBJ databases">
        <title>De-novo sequencing of pomegranate (Punica granatum L.) genome.</title>
        <authorList>
            <person name="Akparov Z."/>
            <person name="Amiraslanov A."/>
            <person name="Hajiyeva S."/>
            <person name="Abbasov M."/>
            <person name="Kaur K."/>
            <person name="Hamwieh A."/>
            <person name="Solovyev V."/>
            <person name="Salamov A."/>
            <person name="Braich B."/>
            <person name="Kosarev P."/>
            <person name="Mahmoud A."/>
            <person name="Hajiyev E."/>
            <person name="Babayeva S."/>
            <person name="Izzatullayeva V."/>
            <person name="Mammadov A."/>
            <person name="Mammadov A."/>
            <person name="Sharifova S."/>
            <person name="Ojaghi J."/>
            <person name="Eynullazada K."/>
            <person name="Bayramov B."/>
            <person name="Abdulazimova A."/>
            <person name="Shahmuradov I."/>
        </authorList>
    </citation>
    <scope>NUCLEOTIDE SEQUENCE [LARGE SCALE GENOMIC DNA]</scope>
    <source>
        <strain evidence="3">AG2017</strain>
        <strain evidence="5">cv. AG2017</strain>
        <tissue evidence="3">Leaf</tissue>
    </source>
</reference>
<reference evidence="2" key="2">
    <citation type="submission" date="2017-06" db="EMBL/GenBank/DDBJ databases">
        <title>The pomegranate genome and the genomics of punicalagin biosynthesis.</title>
        <authorList>
            <person name="Xu C."/>
        </authorList>
    </citation>
    <scope>NUCLEOTIDE SEQUENCE [LARGE SCALE GENOMIC DNA]</scope>
    <source>
        <tissue evidence="2">Fresh leaf</tissue>
    </source>
</reference>
<organism evidence="2 4">
    <name type="scientific">Punica granatum</name>
    <name type="common">Pomegranate</name>
    <dbReference type="NCBI Taxonomy" id="22663"/>
    <lineage>
        <taxon>Eukaryota</taxon>
        <taxon>Viridiplantae</taxon>
        <taxon>Streptophyta</taxon>
        <taxon>Embryophyta</taxon>
        <taxon>Tracheophyta</taxon>
        <taxon>Spermatophyta</taxon>
        <taxon>Magnoliopsida</taxon>
        <taxon>eudicotyledons</taxon>
        <taxon>Gunneridae</taxon>
        <taxon>Pentapetalae</taxon>
        <taxon>rosids</taxon>
        <taxon>malvids</taxon>
        <taxon>Myrtales</taxon>
        <taxon>Lythraceae</taxon>
        <taxon>Punica</taxon>
    </lineage>
</organism>
<evidence type="ECO:0000313" key="4">
    <source>
        <dbReference type="Proteomes" id="UP000197138"/>
    </source>
</evidence>
<dbReference type="EMBL" id="PGOL01001292">
    <property type="protein sequence ID" value="PKI59345.1"/>
    <property type="molecule type" value="Genomic_DNA"/>
</dbReference>
<evidence type="ECO:0000313" key="2">
    <source>
        <dbReference type="EMBL" id="OWM91662.1"/>
    </source>
</evidence>
<evidence type="ECO:0000256" key="1">
    <source>
        <dbReference type="SAM" id="MobiDB-lite"/>
    </source>
</evidence>
<sequence>MTPSAHDAWTSLDLKRDPSAQKKREEIRELTDFGGEKKKKKISADDPGKPQLSGSPLDSRIPFGEPELPRSGVGSFSSTDASDSPPPQTRSLDFFFSSQSSGSARSSSPEA</sequence>
<name>A0A218Y543_PUNGR</name>
<keyword evidence="5" id="KW-1185">Reference proteome</keyword>
<feature type="region of interest" description="Disordered" evidence="1">
    <location>
        <begin position="1"/>
        <end position="111"/>
    </location>
</feature>
<protein>
    <submittedName>
        <fullName evidence="2">Uncharacterized protein</fullName>
    </submittedName>
</protein>
<dbReference type="AlphaFoldDB" id="A0A218Y543"/>
<dbReference type="EMBL" id="MTKT01000015">
    <property type="protein sequence ID" value="OWM91662.1"/>
    <property type="molecule type" value="Genomic_DNA"/>
</dbReference>
<feature type="compositionally biased region" description="Basic and acidic residues" evidence="1">
    <location>
        <begin position="13"/>
        <end position="48"/>
    </location>
</feature>
<proteinExistence type="predicted"/>
<reference evidence="4" key="1">
    <citation type="journal article" date="2017" name="Plant J.">
        <title>The pomegranate (Punica granatum L.) genome and the genomics of punicalagin biosynthesis.</title>
        <authorList>
            <person name="Qin G."/>
            <person name="Xu C."/>
            <person name="Ming R."/>
            <person name="Tang H."/>
            <person name="Guyot R."/>
            <person name="Kramer E.M."/>
            <person name="Hu Y."/>
            <person name="Yi X."/>
            <person name="Qi Y."/>
            <person name="Xu X."/>
            <person name="Gao Z."/>
            <person name="Pan H."/>
            <person name="Jian J."/>
            <person name="Tian Y."/>
            <person name="Yue Z."/>
            <person name="Xu Y."/>
        </authorList>
    </citation>
    <scope>NUCLEOTIDE SEQUENCE [LARGE SCALE GENOMIC DNA]</scope>
    <source>
        <strain evidence="4">cv. Dabenzi</strain>
    </source>
</reference>
<feature type="compositionally biased region" description="Low complexity" evidence="1">
    <location>
        <begin position="91"/>
        <end position="111"/>
    </location>
</feature>
<evidence type="ECO:0000313" key="5">
    <source>
        <dbReference type="Proteomes" id="UP000233551"/>
    </source>
</evidence>
<evidence type="ECO:0000313" key="3">
    <source>
        <dbReference type="EMBL" id="PKI59345.1"/>
    </source>
</evidence>
<dbReference type="Proteomes" id="UP000197138">
    <property type="component" value="Unassembled WGS sequence"/>
</dbReference>